<feature type="domain" description="Ribbon-helix-helix protein CopG" evidence="1">
    <location>
        <begin position="3"/>
        <end position="40"/>
    </location>
</feature>
<dbReference type="Pfam" id="PF01402">
    <property type="entry name" value="RHH_1"/>
    <property type="match status" value="1"/>
</dbReference>
<protein>
    <recommendedName>
        <fullName evidence="1">Ribbon-helix-helix protein CopG domain-containing protein</fullName>
    </recommendedName>
</protein>
<dbReference type="AlphaFoldDB" id="A0A150TCS1"/>
<dbReference type="Gene3D" id="1.10.1220.10">
    <property type="entry name" value="Met repressor-like"/>
    <property type="match status" value="1"/>
</dbReference>
<name>A0A150TCS1_SORCE</name>
<dbReference type="InterPro" id="IPR010985">
    <property type="entry name" value="Ribbon_hlx_hlx"/>
</dbReference>
<dbReference type="SUPFAM" id="SSF47598">
    <property type="entry name" value="Ribbon-helix-helix"/>
    <property type="match status" value="1"/>
</dbReference>
<proteinExistence type="predicted"/>
<evidence type="ECO:0000313" key="2">
    <source>
        <dbReference type="EMBL" id="KYG02471.1"/>
    </source>
</evidence>
<sequence>MKTAISVPDDVFEQVDNLARRLKMSRSQLYSRALSEYVARHAPDAVTEALDRVCAELAMEPGRSSPSC</sequence>
<dbReference type="InterPro" id="IPR013321">
    <property type="entry name" value="Arc_rbn_hlx_hlx"/>
</dbReference>
<dbReference type="GO" id="GO:0006355">
    <property type="term" value="P:regulation of DNA-templated transcription"/>
    <property type="evidence" value="ECO:0007669"/>
    <property type="project" value="InterPro"/>
</dbReference>
<reference evidence="2 3" key="1">
    <citation type="submission" date="2014-02" db="EMBL/GenBank/DDBJ databases">
        <title>The small core and large imbalanced accessory genome model reveals a collaborative survival strategy of Sorangium cellulosum strains in nature.</title>
        <authorList>
            <person name="Han K."/>
            <person name="Peng R."/>
            <person name="Blom J."/>
            <person name="Li Y.-Z."/>
        </authorList>
    </citation>
    <scope>NUCLEOTIDE SEQUENCE [LARGE SCALE GENOMIC DNA]</scope>
    <source>
        <strain evidence="2 3">So0007-03</strain>
    </source>
</reference>
<evidence type="ECO:0000313" key="3">
    <source>
        <dbReference type="Proteomes" id="UP000075502"/>
    </source>
</evidence>
<gene>
    <name evidence="2" type="ORF">BE21_54950</name>
</gene>
<comment type="caution">
    <text evidence="2">The sequence shown here is derived from an EMBL/GenBank/DDBJ whole genome shotgun (WGS) entry which is preliminary data.</text>
</comment>
<dbReference type="EMBL" id="JEME01003073">
    <property type="protein sequence ID" value="KYG02471.1"/>
    <property type="molecule type" value="Genomic_DNA"/>
</dbReference>
<evidence type="ECO:0000259" key="1">
    <source>
        <dbReference type="Pfam" id="PF01402"/>
    </source>
</evidence>
<dbReference type="InterPro" id="IPR002145">
    <property type="entry name" value="CopG"/>
</dbReference>
<accession>A0A150TCS1</accession>
<organism evidence="2 3">
    <name type="scientific">Sorangium cellulosum</name>
    <name type="common">Polyangium cellulosum</name>
    <dbReference type="NCBI Taxonomy" id="56"/>
    <lineage>
        <taxon>Bacteria</taxon>
        <taxon>Pseudomonadati</taxon>
        <taxon>Myxococcota</taxon>
        <taxon>Polyangia</taxon>
        <taxon>Polyangiales</taxon>
        <taxon>Polyangiaceae</taxon>
        <taxon>Sorangium</taxon>
    </lineage>
</organism>
<dbReference type="Proteomes" id="UP000075502">
    <property type="component" value="Unassembled WGS sequence"/>
</dbReference>